<proteinExistence type="predicted"/>
<protein>
    <submittedName>
        <fullName evidence="2">Uncharacterized protein</fullName>
    </submittedName>
</protein>
<feature type="compositionally biased region" description="Basic and acidic residues" evidence="1">
    <location>
        <begin position="59"/>
        <end position="88"/>
    </location>
</feature>
<gene>
    <name evidence="2" type="ORF">PCOR1329_LOCUS79438</name>
</gene>
<accession>A0ABN9XT50</accession>
<reference evidence="2" key="1">
    <citation type="submission" date="2023-10" db="EMBL/GenBank/DDBJ databases">
        <authorList>
            <person name="Chen Y."/>
            <person name="Shah S."/>
            <person name="Dougan E. K."/>
            <person name="Thang M."/>
            <person name="Chan C."/>
        </authorList>
    </citation>
    <scope>NUCLEOTIDE SEQUENCE [LARGE SCALE GENOMIC DNA]</scope>
</reference>
<feature type="region of interest" description="Disordered" evidence="1">
    <location>
        <begin position="1"/>
        <end position="24"/>
    </location>
</feature>
<comment type="caution">
    <text evidence="2">The sequence shown here is derived from an EMBL/GenBank/DDBJ whole genome shotgun (WGS) entry which is preliminary data.</text>
</comment>
<evidence type="ECO:0000313" key="2">
    <source>
        <dbReference type="EMBL" id="CAK0903003.1"/>
    </source>
</evidence>
<keyword evidence="3" id="KW-1185">Reference proteome</keyword>
<evidence type="ECO:0000313" key="3">
    <source>
        <dbReference type="Proteomes" id="UP001189429"/>
    </source>
</evidence>
<dbReference type="Proteomes" id="UP001189429">
    <property type="component" value="Unassembled WGS sequence"/>
</dbReference>
<feature type="region of interest" description="Disordered" evidence="1">
    <location>
        <begin position="43"/>
        <end position="98"/>
    </location>
</feature>
<evidence type="ECO:0000256" key="1">
    <source>
        <dbReference type="SAM" id="MobiDB-lite"/>
    </source>
</evidence>
<dbReference type="EMBL" id="CAUYUJ010021153">
    <property type="protein sequence ID" value="CAK0903003.1"/>
    <property type="molecule type" value="Genomic_DNA"/>
</dbReference>
<sequence>MILNRPKKKKGAGGKPSTLVTAGNPQGFLAIYMNGTWARQSRIPRARGRGSMEEDVEEKNERGGREGNEDGEGRRGGGGERGRGEFQHRLSYKKWQLW</sequence>
<feature type="compositionally biased region" description="Basic residues" evidence="1">
    <location>
        <begin position="1"/>
        <end position="12"/>
    </location>
</feature>
<name>A0ABN9XT50_9DINO</name>
<organism evidence="2 3">
    <name type="scientific">Prorocentrum cordatum</name>
    <dbReference type="NCBI Taxonomy" id="2364126"/>
    <lineage>
        <taxon>Eukaryota</taxon>
        <taxon>Sar</taxon>
        <taxon>Alveolata</taxon>
        <taxon>Dinophyceae</taxon>
        <taxon>Prorocentrales</taxon>
        <taxon>Prorocentraceae</taxon>
        <taxon>Prorocentrum</taxon>
    </lineage>
</organism>